<feature type="binding site" evidence="5">
    <location>
        <begin position="440"/>
        <end position="442"/>
    </location>
    <ligand>
        <name>GTP</name>
        <dbReference type="ChEBI" id="CHEBI:37565"/>
    </ligand>
</feature>
<dbReference type="InterPro" id="IPR025121">
    <property type="entry name" value="GTPase_HflX_N"/>
</dbReference>
<sequence>MIPRLLNRSFIRLAKIGLGLSKNLRVTPVIEIHRQKHFGSQLNRGQSKGKKRHEFREVKSNDEENEDESSDLMKTLNNLEYETIVSSAMHVSNRQIEQEIFIIQPYIKWGPRKSNSKPDHQLNEAEALIRSIPNWNIAQSVKIGVDNFDKRTVFGPGQLENFKAIISKSKNTKNRITAVFVSKGMLSRHQKLSLEQDFGVPVLDRYSVVIQILRLHATSAEAKLQVAMAEIPYIWTQMGDLDSKGVAKGQVFYTDAQKELLKRREVKIKEELQRIRSQRMLLRRKRTNKNFPIVAVVGYTNAGKTSLIKALTNEESMQPKNQLFATLDVTSHAGLLPCKLNVIYMDTVGFMSDIPTQLIECFIATLEDAMLADVILHVQDIAHENYEAQKKHVESTLEDLFNKMSDDHQEGHLPPVINVGNKIDLFQGDIEQFSEMEVVSSKTFSGINDLLQTLENAILQTTKRRKMTIKVRSGGEESAWLYKNTAVTHTEEDPKSSEHILMHVVISDPTLQQFRHKFIGS</sequence>
<keyword evidence="3 6" id="KW-0460">Magnesium</keyword>
<feature type="binding site" evidence="6">
    <location>
        <position position="305"/>
    </location>
    <ligand>
        <name>Mg(2+)</name>
        <dbReference type="ChEBI" id="CHEBI:18420"/>
    </ligand>
</feature>
<dbReference type="GO" id="GO:0046872">
    <property type="term" value="F:metal ion binding"/>
    <property type="evidence" value="ECO:0007669"/>
    <property type="project" value="UniProtKB-KW"/>
</dbReference>
<dbReference type="Gene3D" id="3.40.50.300">
    <property type="entry name" value="P-loop containing nucleotide triphosphate hydrolases"/>
    <property type="match status" value="1"/>
</dbReference>
<dbReference type="GO" id="GO:0005737">
    <property type="term" value="C:cytoplasm"/>
    <property type="evidence" value="ECO:0007669"/>
    <property type="project" value="TreeGrafter"/>
</dbReference>
<feature type="binding site" evidence="5">
    <location>
        <begin position="298"/>
        <end position="305"/>
    </location>
    <ligand>
        <name>GTP</name>
        <dbReference type="ChEBI" id="CHEBI:37565"/>
    </ligand>
</feature>
<accession>A0A336M4B6</accession>
<dbReference type="CDD" id="cd01878">
    <property type="entry name" value="HflX"/>
    <property type="match status" value="1"/>
</dbReference>
<evidence type="ECO:0000256" key="3">
    <source>
        <dbReference type="ARBA" id="ARBA00022842"/>
    </source>
</evidence>
<dbReference type="NCBIfam" id="TIGR03156">
    <property type="entry name" value="GTP_HflX"/>
    <property type="match status" value="1"/>
</dbReference>
<dbReference type="FunFam" id="3.40.50.300:FF:000886">
    <property type="entry name" value="Putative GTP-binding protein 6"/>
    <property type="match status" value="1"/>
</dbReference>
<organism evidence="9">
    <name type="scientific">Culicoides sonorensis</name>
    <name type="common">Biting midge</name>
    <dbReference type="NCBI Taxonomy" id="179676"/>
    <lineage>
        <taxon>Eukaryota</taxon>
        <taxon>Metazoa</taxon>
        <taxon>Ecdysozoa</taxon>
        <taxon>Arthropoda</taxon>
        <taxon>Hexapoda</taxon>
        <taxon>Insecta</taxon>
        <taxon>Pterygota</taxon>
        <taxon>Neoptera</taxon>
        <taxon>Endopterygota</taxon>
        <taxon>Diptera</taxon>
        <taxon>Nematocera</taxon>
        <taxon>Chironomoidea</taxon>
        <taxon>Ceratopogonidae</taxon>
        <taxon>Ceratopogoninae</taxon>
        <taxon>Culicoides</taxon>
        <taxon>Monoculicoides</taxon>
    </lineage>
</organism>
<evidence type="ECO:0000256" key="4">
    <source>
        <dbReference type="ARBA" id="ARBA00023134"/>
    </source>
</evidence>
<keyword evidence="4 5" id="KW-0342">GTP-binding</keyword>
<dbReference type="GO" id="GO:0005525">
    <property type="term" value="F:GTP binding"/>
    <property type="evidence" value="ECO:0007669"/>
    <property type="project" value="UniProtKB-KW"/>
</dbReference>
<dbReference type="AlphaFoldDB" id="A0A336M4B6"/>
<dbReference type="Pfam" id="PF16360">
    <property type="entry name" value="GTP-bdg_M"/>
    <property type="match status" value="1"/>
</dbReference>
<dbReference type="SUPFAM" id="SSF52540">
    <property type="entry name" value="P-loop containing nucleoside triphosphate hydrolases"/>
    <property type="match status" value="1"/>
</dbReference>
<evidence type="ECO:0000256" key="1">
    <source>
        <dbReference type="ARBA" id="ARBA00022723"/>
    </source>
</evidence>
<comment type="cofactor">
    <cofactor evidence="6">
        <name>Mg(2+)</name>
        <dbReference type="ChEBI" id="CHEBI:18420"/>
    </cofactor>
</comment>
<feature type="binding site" evidence="5">
    <location>
        <begin position="324"/>
        <end position="328"/>
    </location>
    <ligand>
        <name>GTP</name>
        <dbReference type="ChEBI" id="CHEBI:37565"/>
    </ligand>
</feature>
<feature type="binding site" evidence="6">
    <location>
        <position position="326"/>
    </location>
    <ligand>
        <name>Mg(2+)</name>
        <dbReference type="ChEBI" id="CHEBI:18420"/>
    </ligand>
</feature>
<dbReference type="PROSITE" id="PS51705">
    <property type="entry name" value="G_HFLX"/>
    <property type="match status" value="1"/>
</dbReference>
<keyword evidence="1 6" id="KW-0479">Metal-binding</keyword>
<name>A0A336M4B6_CULSO</name>
<dbReference type="GO" id="GO:0043022">
    <property type="term" value="F:ribosome binding"/>
    <property type="evidence" value="ECO:0007669"/>
    <property type="project" value="TreeGrafter"/>
</dbReference>
<dbReference type="Pfam" id="PF01926">
    <property type="entry name" value="MMR_HSR1"/>
    <property type="match status" value="1"/>
</dbReference>
<evidence type="ECO:0000256" key="6">
    <source>
        <dbReference type="PIRSR" id="PIRSR006809-2"/>
    </source>
</evidence>
<evidence type="ECO:0000256" key="5">
    <source>
        <dbReference type="PIRSR" id="PIRSR006809-1"/>
    </source>
</evidence>
<keyword evidence="2 5" id="KW-0547">Nucleotide-binding</keyword>
<gene>
    <name evidence="9" type="primary">CSON011519</name>
</gene>
<evidence type="ECO:0000256" key="7">
    <source>
        <dbReference type="SAM" id="MobiDB-lite"/>
    </source>
</evidence>
<dbReference type="Gene3D" id="3.40.50.11060">
    <property type="entry name" value="GTPase HflX, N-terminal domain"/>
    <property type="match status" value="1"/>
</dbReference>
<evidence type="ECO:0000256" key="2">
    <source>
        <dbReference type="ARBA" id="ARBA00022741"/>
    </source>
</evidence>
<feature type="region of interest" description="Disordered" evidence="7">
    <location>
        <begin position="37"/>
        <end position="70"/>
    </location>
</feature>
<feature type="binding site" evidence="5">
    <location>
        <begin position="421"/>
        <end position="424"/>
    </location>
    <ligand>
        <name>GTP</name>
        <dbReference type="ChEBI" id="CHEBI:37565"/>
    </ligand>
</feature>
<dbReference type="PANTHER" id="PTHR10229:SF0">
    <property type="entry name" value="GTP-BINDING PROTEIN 6-RELATED"/>
    <property type="match status" value="1"/>
</dbReference>
<dbReference type="InterPro" id="IPR027417">
    <property type="entry name" value="P-loop_NTPase"/>
</dbReference>
<reference evidence="9" key="1">
    <citation type="submission" date="2018-07" db="EMBL/GenBank/DDBJ databases">
        <authorList>
            <person name="Quirk P.G."/>
            <person name="Krulwich T.A."/>
        </authorList>
    </citation>
    <scope>NUCLEOTIDE SEQUENCE</scope>
</reference>
<evidence type="ECO:0000313" key="9">
    <source>
        <dbReference type="EMBL" id="SSX24810.1"/>
    </source>
</evidence>
<dbReference type="InterPro" id="IPR042108">
    <property type="entry name" value="GTPase_HflX_N_sf"/>
</dbReference>
<feature type="domain" description="Hflx-type G" evidence="8">
    <location>
        <begin position="292"/>
        <end position="462"/>
    </location>
</feature>
<dbReference type="PANTHER" id="PTHR10229">
    <property type="entry name" value="GTP-BINDING PROTEIN HFLX"/>
    <property type="match status" value="1"/>
</dbReference>
<dbReference type="InterPro" id="IPR016496">
    <property type="entry name" value="GTPase_HflX"/>
</dbReference>
<proteinExistence type="predicted"/>
<evidence type="ECO:0000259" key="8">
    <source>
        <dbReference type="PROSITE" id="PS51705"/>
    </source>
</evidence>
<feature type="binding site" evidence="5">
    <location>
        <begin position="346"/>
        <end position="349"/>
    </location>
    <ligand>
        <name>GTP</name>
        <dbReference type="ChEBI" id="CHEBI:37565"/>
    </ligand>
</feature>
<dbReference type="OMA" id="IDVANKC"/>
<dbReference type="InterPro" id="IPR030394">
    <property type="entry name" value="G_HFLX_dom"/>
</dbReference>
<dbReference type="InterPro" id="IPR006073">
    <property type="entry name" value="GTP-bd"/>
</dbReference>
<protein>
    <submittedName>
        <fullName evidence="9">CSON011519 protein</fullName>
    </submittedName>
</protein>
<dbReference type="Pfam" id="PF13167">
    <property type="entry name" value="GTP-bdg_N"/>
    <property type="match status" value="1"/>
</dbReference>
<dbReference type="VEuPathDB" id="VectorBase:CSON011519"/>
<dbReference type="EMBL" id="UFQT01000501">
    <property type="protein sequence ID" value="SSX24810.1"/>
    <property type="molecule type" value="Genomic_DNA"/>
</dbReference>
<dbReference type="InterPro" id="IPR032305">
    <property type="entry name" value="GTP-bd_M"/>
</dbReference>